<evidence type="ECO:0000313" key="1">
    <source>
        <dbReference type="EMBL" id="KAA1128726.1"/>
    </source>
</evidence>
<name>A0A5B0RRT3_PUCGR</name>
<comment type="caution">
    <text evidence="1">The sequence shown here is derived from an EMBL/GenBank/DDBJ whole genome shotgun (WGS) entry which is preliminary data.</text>
</comment>
<evidence type="ECO:0000313" key="2">
    <source>
        <dbReference type="Proteomes" id="UP000325313"/>
    </source>
</evidence>
<organism evidence="1 2">
    <name type="scientific">Puccinia graminis f. sp. tritici</name>
    <dbReference type="NCBI Taxonomy" id="56615"/>
    <lineage>
        <taxon>Eukaryota</taxon>
        <taxon>Fungi</taxon>
        <taxon>Dikarya</taxon>
        <taxon>Basidiomycota</taxon>
        <taxon>Pucciniomycotina</taxon>
        <taxon>Pucciniomycetes</taxon>
        <taxon>Pucciniales</taxon>
        <taxon>Pucciniaceae</taxon>
        <taxon>Puccinia</taxon>
    </lineage>
</organism>
<proteinExistence type="predicted"/>
<dbReference type="AlphaFoldDB" id="A0A5B0RRT3"/>
<dbReference type="Proteomes" id="UP000325313">
    <property type="component" value="Unassembled WGS sequence"/>
</dbReference>
<sequence>MRDQFSTSHRLHLLSLNIVKLCGEKSEWFFIFPLDHFKDFGPTSFSTVQHILLQHRLGYLFLTDNKYSETCWIAHFTSLPKKTNITL</sequence>
<dbReference type="EMBL" id="VDEP01000139">
    <property type="protein sequence ID" value="KAA1128726.1"/>
    <property type="molecule type" value="Genomic_DNA"/>
</dbReference>
<reference evidence="1 2" key="1">
    <citation type="submission" date="2019-05" db="EMBL/GenBank/DDBJ databases">
        <title>Emergence of the Ug99 lineage of the wheat stem rust pathogen through somatic hybridization.</title>
        <authorList>
            <person name="Li F."/>
            <person name="Upadhyaya N.M."/>
            <person name="Sperschneider J."/>
            <person name="Matny O."/>
            <person name="Nguyen-Phuc H."/>
            <person name="Mago R."/>
            <person name="Raley C."/>
            <person name="Miller M.E."/>
            <person name="Silverstein K.A.T."/>
            <person name="Henningsen E."/>
            <person name="Hirsch C.D."/>
            <person name="Visser B."/>
            <person name="Pretorius Z.A."/>
            <person name="Steffenson B.J."/>
            <person name="Schwessinger B."/>
            <person name="Dodds P.N."/>
            <person name="Figueroa M."/>
        </authorList>
    </citation>
    <scope>NUCLEOTIDE SEQUENCE [LARGE SCALE GENOMIC DNA]</scope>
    <source>
        <strain evidence="1 2">Ug99</strain>
    </source>
</reference>
<gene>
    <name evidence="1" type="ORF">PGTUg99_005579</name>
</gene>
<accession>A0A5B0RRT3</accession>
<protein>
    <submittedName>
        <fullName evidence="1">Uncharacterized protein</fullName>
    </submittedName>
</protein>